<feature type="region of interest" description="Disordered" evidence="8">
    <location>
        <begin position="1"/>
        <end position="46"/>
    </location>
</feature>
<evidence type="ECO:0000256" key="6">
    <source>
        <dbReference type="ARBA" id="ARBA00022989"/>
    </source>
</evidence>
<reference evidence="10 11" key="1">
    <citation type="submission" date="2014-02" db="EMBL/GenBank/DDBJ databases">
        <authorList>
            <person name="Sibley D."/>
            <person name="Venepally P."/>
            <person name="Karamycheva S."/>
            <person name="Hadjithomas M."/>
            <person name="Khan A."/>
            <person name="Brunk B."/>
            <person name="Roos D."/>
            <person name="Caler E."/>
            <person name="Lorenzi H."/>
        </authorList>
    </citation>
    <scope>NUCLEOTIDE SEQUENCE [LARGE SCALE GENOMIC DNA]</scope>
    <source>
        <strain evidence="10 11">GAB2-2007-GAL-DOM2</strain>
    </source>
</reference>
<keyword evidence="6 9" id="KW-1133">Transmembrane helix</keyword>
<feature type="transmembrane region" description="Helical" evidence="9">
    <location>
        <begin position="168"/>
        <end position="187"/>
    </location>
</feature>
<feature type="transmembrane region" description="Helical" evidence="9">
    <location>
        <begin position="291"/>
        <end position="310"/>
    </location>
</feature>
<feature type="compositionally biased region" description="Basic and acidic residues" evidence="8">
    <location>
        <begin position="558"/>
        <end position="571"/>
    </location>
</feature>
<evidence type="ECO:0000256" key="9">
    <source>
        <dbReference type="SAM" id="Phobius"/>
    </source>
</evidence>
<dbReference type="EMBL" id="AHZU02001579">
    <property type="protein sequence ID" value="KFG30916.1"/>
    <property type="molecule type" value="Genomic_DNA"/>
</dbReference>
<sequence>MGEANAAPTISRASDERAAEACSVSLSASPHSEQHEQTLPVPTHPVVPAPSWRRDCAIFRWFKRPKTEPREKPEQRHEAALTCVCTSSVEEEFENKDFQKNSANRGVAGSSRRPTWKQPGNEEGEEKALTLYERDRSSFFSDSVSARAEPLVDVLYFPGTRIAIPRSIILFMYILSAFLTGSTYFGWPAFSHLLFKSGAFSWECPVDEDGVVIKALPSPTGNGSAKPFICDQQDAAVAPLFTVAQVSECFMCIFSGVLLDNLSPMVVSLLGQLLNSTGWILLACSSKNFRAYIPAMICIGCGTETTYLPLLRVASLFPGRRATVITVIGAANSAAFAIPLILVKIWEAAGPAWSFGDICAFYLCIGPLFCAVITICFIPYKGFTWDVDEQEDGKAQKDEMKRPVHARGSFDSGVFSHSPSGSILEKLKIQQKVSVGGSVPTTGETPAVVLSSLASDSPSPSSSFLVSVASPFQEGSPDPHGLPAFSRLVTHDCRRCSAFEVGDARQEDAAVDCVREIQHKGRGQASTPVPEALPEDKASCEDDEVQGPPSPHLQDATRLVDRAGRRGRPDETQACGKRVSTEQEVQTLRSLSNLSRQSSRSLGQRPDSVCSEVYRERSASLVQHMLATRGAEAGRCSFASSFNMRSRHLATSRLSCPSAAPKPSFLEQLFSKYFLCICVYTCTTAVATAFLQSAASRVYREDVLEVAEIAFCFTFVPCVIMGWIIDNVGSFPAFVLTNTMAIVALVCATLSNSATVQYISVAAFCIHISVDNEQIFCYVQSMFRPEHFGKLSGLFIASDGLFALIAIPLYDDITVRLLGGNAMPVALGLTVVLVLVYIPIVALWVVKRKHSNPYGVHEQCGAMEQPCAEAGKRCDLADSRRLSEALFQDKS</sequence>
<accession>A0A086JFJ8</accession>
<evidence type="ECO:0000256" key="2">
    <source>
        <dbReference type="ARBA" id="ARBA00006595"/>
    </source>
</evidence>
<evidence type="ECO:0000256" key="3">
    <source>
        <dbReference type="ARBA" id="ARBA00022448"/>
    </source>
</evidence>
<dbReference type="PANTHER" id="PTHR20772:SF2">
    <property type="entry name" value="PROTEIN FMP42"/>
    <property type="match status" value="1"/>
</dbReference>
<evidence type="ECO:0000256" key="1">
    <source>
        <dbReference type="ARBA" id="ARBA00004141"/>
    </source>
</evidence>
<feature type="compositionally biased region" description="Low complexity" evidence="8">
    <location>
        <begin position="588"/>
        <end position="605"/>
    </location>
</feature>
<evidence type="ECO:0000256" key="4">
    <source>
        <dbReference type="ARBA" id="ARBA00022692"/>
    </source>
</evidence>
<comment type="subcellular location">
    <subcellularLocation>
        <location evidence="1">Membrane</location>
        <topology evidence="1">Multi-pass membrane protein</topology>
    </subcellularLocation>
</comment>
<feature type="transmembrane region" description="Helical" evidence="9">
    <location>
        <begin position="265"/>
        <end position="284"/>
    </location>
</feature>
<feature type="transmembrane region" description="Helical" evidence="9">
    <location>
        <begin position="791"/>
        <end position="810"/>
    </location>
</feature>
<proteinExistence type="inferred from homology"/>
<dbReference type="SUPFAM" id="SSF103473">
    <property type="entry name" value="MFS general substrate transporter"/>
    <property type="match status" value="2"/>
</dbReference>
<dbReference type="OrthoDB" id="329468at2759"/>
<dbReference type="VEuPathDB" id="ToxoDB:TGDOM2_263230"/>
<name>A0A086JFJ8_TOXGO</name>
<gene>
    <name evidence="10" type="ORF">TGDOM2_263230</name>
</gene>
<feature type="transmembrane region" description="Helical" evidence="9">
    <location>
        <begin position="358"/>
        <end position="380"/>
    </location>
</feature>
<feature type="region of interest" description="Disordered" evidence="8">
    <location>
        <begin position="519"/>
        <end position="605"/>
    </location>
</feature>
<feature type="region of interest" description="Disordered" evidence="8">
    <location>
        <begin position="96"/>
        <end position="125"/>
    </location>
</feature>
<keyword evidence="3" id="KW-0813">Transport</keyword>
<dbReference type="PANTHER" id="PTHR20772">
    <property type="entry name" value="PROTEIN FMP42"/>
    <property type="match status" value="1"/>
</dbReference>
<feature type="transmembrane region" description="Helical" evidence="9">
    <location>
        <begin position="703"/>
        <end position="725"/>
    </location>
</feature>
<dbReference type="GO" id="GO:0006865">
    <property type="term" value="P:amino acid transport"/>
    <property type="evidence" value="ECO:0007669"/>
    <property type="project" value="UniProtKB-KW"/>
</dbReference>
<evidence type="ECO:0000313" key="10">
    <source>
        <dbReference type="EMBL" id="KFG30916.1"/>
    </source>
</evidence>
<evidence type="ECO:0000256" key="7">
    <source>
        <dbReference type="ARBA" id="ARBA00023136"/>
    </source>
</evidence>
<dbReference type="GO" id="GO:0016020">
    <property type="term" value="C:membrane"/>
    <property type="evidence" value="ECO:0007669"/>
    <property type="project" value="UniProtKB-SubCell"/>
</dbReference>
<keyword evidence="5" id="KW-0029">Amino-acid transport</keyword>
<comment type="caution">
    <text evidence="10">The sequence shown here is derived from an EMBL/GenBank/DDBJ whole genome shotgun (WGS) entry which is preliminary data.</text>
</comment>
<dbReference type="InterPro" id="IPR052599">
    <property type="entry name" value="SLC43A_AATransporter"/>
</dbReference>
<evidence type="ECO:0000313" key="11">
    <source>
        <dbReference type="Proteomes" id="UP000028837"/>
    </source>
</evidence>
<feature type="transmembrane region" description="Helical" evidence="9">
    <location>
        <begin position="822"/>
        <end position="846"/>
    </location>
</feature>
<feature type="transmembrane region" description="Helical" evidence="9">
    <location>
        <begin position="322"/>
        <end position="346"/>
    </location>
</feature>
<protein>
    <submittedName>
        <fullName evidence="10">Putative transmembrane protein</fullName>
    </submittedName>
</protein>
<evidence type="ECO:0000256" key="8">
    <source>
        <dbReference type="SAM" id="MobiDB-lite"/>
    </source>
</evidence>
<keyword evidence="4 9" id="KW-0812">Transmembrane</keyword>
<keyword evidence="7 9" id="KW-0472">Membrane</keyword>
<evidence type="ECO:0000256" key="5">
    <source>
        <dbReference type="ARBA" id="ARBA00022970"/>
    </source>
</evidence>
<dbReference type="Gene3D" id="1.20.1250.20">
    <property type="entry name" value="MFS general substrate transporter like domains"/>
    <property type="match status" value="2"/>
</dbReference>
<feature type="transmembrane region" description="Helical" evidence="9">
    <location>
        <begin position="670"/>
        <end position="691"/>
    </location>
</feature>
<organism evidence="10 11">
    <name type="scientific">Toxoplasma gondii GAB2-2007-GAL-DOM2</name>
    <dbReference type="NCBI Taxonomy" id="1130820"/>
    <lineage>
        <taxon>Eukaryota</taxon>
        <taxon>Sar</taxon>
        <taxon>Alveolata</taxon>
        <taxon>Apicomplexa</taxon>
        <taxon>Conoidasida</taxon>
        <taxon>Coccidia</taxon>
        <taxon>Eucoccidiorida</taxon>
        <taxon>Eimeriorina</taxon>
        <taxon>Sarcocystidae</taxon>
        <taxon>Toxoplasma</taxon>
    </lineage>
</organism>
<dbReference type="InterPro" id="IPR036259">
    <property type="entry name" value="MFS_trans_sf"/>
</dbReference>
<dbReference type="AlphaFoldDB" id="A0A086JFJ8"/>
<comment type="similarity">
    <text evidence="2">Belongs to the SLC43A transporter (TC 2.A.1.44) family.</text>
</comment>
<dbReference type="Proteomes" id="UP000028837">
    <property type="component" value="Unassembled WGS sequence"/>
</dbReference>